<keyword evidence="2" id="KW-1185">Reference proteome</keyword>
<evidence type="ECO:0000313" key="2">
    <source>
        <dbReference type="Proteomes" id="UP001321473"/>
    </source>
</evidence>
<evidence type="ECO:0000313" key="1">
    <source>
        <dbReference type="EMBL" id="KAK8777743.1"/>
    </source>
</evidence>
<reference evidence="1 2" key="1">
    <citation type="journal article" date="2023" name="Arcadia Sci">
        <title>De novo assembly of a long-read Amblyomma americanum tick genome.</title>
        <authorList>
            <person name="Chou S."/>
            <person name="Poskanzer K.E."/>
            <person name="Rollins M."/>
            <person name="Thuy-Boun P.S."/>
        </authorList>
    </citation>
    <scope>NUCLEOTIDE SEQUENCE [LARGE SCALE GENOMIC DNA]</scope>
    <source>
        <strain evidence="1">F_SG_1</strain>
        <tissue evidence="1">Salivary glands</tissue>
    </source>
</reference>
<dbReference type="Proteomes" id="UP001321473">
    <property type="component" value="Unassembled WGS sequence"/>
</dbReference>
<name>A0AAQ4ETC5_AMBAM</name>
<accession>A0AAQ4ETC5</accession>
<proteinExistence type="predicted"/>
<sequence length="58" mass="6278">MRTAVLAILYCCFVLGVPDVTWLCSIMSKASFLETCCACHFALGMALYVSLNTISSHA</sequence>
<gene>
    <name evidence="1" type="ORF">V5799_020914</name>
</gene>
<protein>
    <submittedName>
        <fullName evidence="1">Uncharacterized protein</fullName>
    </submittedName>
</protein>
<dbReference type="EMBL" id="JARKHS020011512">
    <property type="protein sequence ID" value="KAK8777743.1"/>
    <property type="molecule type" value="Genomic_DNA"/>
</dbReference>
<organism evidence="1 2">
    <name type="scientific">Amblyomma americanum</name>
    <name type="common">Lone star tick</name>
    <dbReference type="NCBI Taxonomy" id="6943"/>
    <lineage>
        <taxon>Eukaryota</taxon>
        <taxon>Metazoa</taxon>
        <taxon>Ecdysozoa</taxon>
        <taxon>Arthropoda</taxon>
        <taxon>Chelicerata</taxon>
        <taxon>Arachnida</taxon>
        <taxon>Acari</taxon>
        <taxon>Parasitiformes</taxon>
        <taxon>Ixodida</taxon>
        <taxon>Ixodoidea</taxon>
        <taxon>Ixodidae</taxon>
        <taxon>Amblyomminae</taxon>
        <taxon>Amblyomma</taxon>
    </lineage>
</organism>
<feature type="non-terminal residue" evidence="1">
    <location>
        <position position="58"/>
    </location>
</feature>
<dbReference type="AlphaFoldDB" id="A0AAQ4ETC5"/>
<comment type="caution">
    <text evidence="1">The sequence shown here is derived from an EMBL/GenBank/DDBJ whole genome shotgun (WGS) entry which is preliminary data.</text>
</comment>